<evidence type="ECO:0000313" key="1">
    <source>
        <dbReference type="EMBL" id="CAP56749.1"/>
    </source>
</evidence>
<dbReference type="Proteomes" id="UP000001176">
    <property type="component" value="Chromosome"/>
</dbReference>
<protein>
    <submittedName>
        <fullName evidence="1">Uncharacterized protein</fullName>
    </submittedName>
</protein>
<name>A9HQI8_GLUDA</name>
<organism evidence="1 2">
    <name type="scientific">Gluconacetobacter diazotrophicus (strain ATCC 49037 / DSM 5601 / CCUG 37298 / CIP 103539 / LMG 7603 / PAl5)</name>
    <dbReference type="NCBI Taxonomy" id="272568"/>
    <lineage>
        <taxon>Bacteria</taxon>
        <taxon>Pseudomonadati</taxon>
        <taxon>Pseudomonadota</taxon>
        <taxon>Alphaproteobacteria</taxon>
        <taxon>Acetobacterales</taxon>
        <taxon>Acetobacteraceae</taxon>
        <taxon>Gluconacetobacter</taxon>
    </lineage>
</organism>
<reference evidence="1 2" key="1">
    <citation type="journal article" date="2009" name="BMC Genomics">
        <title>Complete genome sequence of the sugarcane nitrogen-fixing endophyte Gluconacetobacter diazotrophicus Pal5.</title>
        <authorList>
            <person name="Bertalan M."/>
            <person name="Albano R."/>
            <person name="Padua V."/>
            <person name="Rouws L."/>
            <person name="Rojas C."/>
            <person name="Hemerly A."/>
            <person name="Teixeira K."/>
            <person name="Schwab S."/>
            <person name="Araujo J."/>
            <person name="Oliveira A."/>
            <person name="Franca L."/>
            <person name="Magalhaes V."/>
            <person name="Alqueres S."/>
            <person name="Cardoso A."/>
            <person name="Almeida W."/>
            <person name="Loureiro M.M."/>
            <person name="Nogueira E."/>
            <person name="Cidade D."/>
            <person name="Oliveira D."/>
            <person name="Simao T."/>
            <person name="Macedo J."/>
            <person name="Valadao A."/>
            <person name="Dreschsel M."/>
            <person name="Freitas F."/>
            <person name="Vidal M."/>
            <person name="Guedes H."/>
            <person name="Rodrigues E."/>
            <person name="Meneses C."/>
            <person name="Brioso P."/>
            <person name="Pozzer L."/>
            <person name="Figueiredo D."/>
            <person name="Montano H."/>
            <person name="Junior J."/>
            <person name="Filho G."/>
            <person name="Flores V."/>
            <person name="Ferreira B."/>
            <person name="Branco A."/>
            <person name="Gonzalez P."/>
            <person name="Guillobel H."/>
            <person name="Lemos M."/>
            <person name="Seibel L."/>
            <person name="Macedo J."/>
            <person name="Alves-Ferreira M."/>
            <person name="Sachetto-Martins G."/>
            <person name="Coelho A."/>
            <person name="Santos E."/>
            <person name="Amaral G."/>
            <person name="Neves A."/>
            <person name="Pacheco A.B."/>
            <person name="Carvalho D."/>
            <person name="Lery L."/>
            <person name="Bisch P."/>
            <person name="Rossle S.C."/>
            <person name="Urmenyi T."/>
            <person name="Kruger W.V."/>
            <person name="Martins O."/>
            <person name="Baldani J.I."/>
            <person name="Ferreira P.C."/>
        </authorList>
    </citation>
    <scope>NUCLEOTIDE SEQUENCE [LARGE SCALE GENOMIC DNA]</scope>
    <source>
        <strain evidence="2">ATCC 49037 / DSM 5601 / CCUG 37298 / CIP 103539 / LMG 7603 / PAl5</strain>
    </source>
</reference>
<accession>A9HQI8</accession>
<sequence>MRDRSCRHRISLGAVGSAHHGLCRMADLAEDRLRLDRLAATAFQNFLPLSAAPPFLARQESSGPAVLRCAAAPAGCSAARLRLVDRHRGHGGRGPITAWRYDNG</sequence>
<keyword evidence="2" id="KW-1185">Reference proteome</keyword>
<proteinExistence type="predicted"/>
<dbReference type="EMBL" id="AM889285">
    <property type="protein sequence ID" value="CAP56749.1"/>
    <property type="molecule type" value="Genomic_DNA"/>
</dbReference>
<dbReference type="KEGG" id="gdi:GDI2806"/>
<evidence type="ECO:0000313" key="2">
    <source>
        <dbReference type="Proteomes" id="UP000001176"/>
    </source>
</evidence>
<dbReference type="AlphaFoldDB" id="A9HQI8"/>
<gene>
    <name evidence="1" type="ordered locus">GDI2806</name>
</gene>